<evidence type="ECO:0000259" key="3">
    <source>
        <dbReference type="Pfam" id="PF03816"/>
    </source>
</evidence>
<feature type="domain" description="Cell envelope-related transcriptional attenuator" evidence="3">
    <location>
        <begin position="100"/>
        <end position="240"/>
    </location>
</feature>
<comment type="similarity">
    <text evidence="1">Belongs to the LytR/CpsA/Psr (LCP) family.</text>
</comment>
<dbReference type="PANTHER" id="PTHR33392">
    <property type="entry name" value="POLYISOPRENYL-TEICHOIC ACID--PEPTIDOGLYCAN TEICHOIC ACID TRANSFERASE TAGU"/>
    <property type="match status" value="1"/>
</dbReference>
<dbReference type="STRING" id="360412.LARV_00035"/>
<organism evidence="4">
    <name type="scientific">Longilinea arvoryzae</name>
    <dbReference type="NCBI Taxonomy" id="360412"/>
    <lineage>
        <taxon>Bacteria</taxon>
        <taxon>Bacillati</taxon>
        <taxon>Chloroflexota</taxon>
        <taxon>Anaerolineae</taxon>
        <taxon>Anaerolineales</taxon>
        <taxon>Anaerolineaceae</taxon>
        <taxon>Longilinea</taxon>
    </lineage>
</organism>
<accession>A0A0S7B5A5</accession>
<name>A0A0S7B5A5_9CHLR</name>
<reference evidence="4" key="1">
    <citation type="submission" date="2015-07" db="EMBL/GenBank/DDBJ databases">
        <title>Draft Genome Sequences of Anaerolinea thermolimosa IMO-1, Bellilinea caldifistulae GOMI-1, Leptolinea tardivitalis YMTK-2, Levilinea saccharolytica KIBI-1,Longilinea arvoryzae KOME-1, Previously Described as Members of the Anaerolineaceae (Chloroflexi).</title>
        <authorList>
            <person name="Sekiguchi Y."/>
            <person name="Ohashi A."/>
            <person name="Matsuura N."/>
            <person name="Tourlousse M.D."/>
        </authorList>
    </citation>
    <scope>NUCLEOTIDE SEQUENCE [LARGE SCALE GENOMIC DNA]</scope>
    <source>
        <strain evidence="4">KOME-1</strain>
    </source>
</reference>
<dbReference type="InterPro" id="IPR004474">
    <property type="entry name" value="LytR_CpsA_psr"/>
</dbReference>
<dbReference type="PROSITE" id="PS51257">
    <property type="entry name" value="PROKAR_LIPOPROTEIN"/>
    <property type="match status" value="1"/>
</dbReference>
<feature type="compositionally biased region" description="Low complexity" evidence="2">
    <location>
        <begin position="34"/>
        <end position="53"/>
    </location>
</feature>
<gene>
    <name evidence="4" type="ORF">LARV_00035</name>
</gene>
<dbReference type="Proteomes" id="UP000055060">
    <property type="component" value="Unassembled WGS sequence"/>
</dbReference>
<dbReference type="EMBL" id="DF967972">
    <property type="protein sequence ID" value="GAP12303.1"/>
    <property type="molecule type" value="Genomic_DNA"/>
</dbReference>
<sequence>MSRNSARKRGIGVLIWTVLLAAWVVVGCQPPAQVTPGVTSSPSPTSSQVTPTPRRTATYLPPRLTPITPIPAPISGVSVPDEVQAFVILGTDQYSPYVGNTESMTLVVYHPRLGRAALISIPPDLFVNIPGYTMQRISTAYAVGGFRMLADALEYNLGVRPQHYILVHPDDLINFIDELGGLQVTVLTNLQRACGSLPGGTVNLSGEEVLCYASALIGGNEKDRLARQQEVLNEVFLRMTSSGGLVRIPEIYANYRPFIETDIQLQTITDSIGLMLRLSSPDHIGSFFIDSSVYTPWRIPDQVDVTVYLPQQTALAERIQEALDYVLVPMPFSEVVLTYEAALTISPTPTETNTPTPTGTATDTPTPTPIPTLTPLGTSTPTTTVTPTASVTP</sequence>
<dbReference type="RefSeq" id="WP_083522203.1">
    <property type="nucleotide sequence ID" value="NZ_DF967972.1"/>
</dbReference>
<dbReference type="Gene3D" id="3.40.630.190">
    <property type="entry name" value="LCP protein"/>
    <property type="match status" value="1"/>
</dbReference>
<feature type="region of interest" description="Disordered" evidence="2">
    <location>
        <begin position="34"/>
        <end position="62"/>
    </location>
</feature>
<dbReference type="InterPro" id="IPR050922">
    <property type="entry name" value="LytR/CpsA/Psr_CW_biosynth"/>
</dbReference>
<keyword evidence="5" id="KW-1185">Reference proteome</keyword>
<dbReference type="OrthoDB" id="153585at2"/>
<evidence type="ECO:0000256" key="1">
    <source>
        <dbReference type="ARBA" id="ARBA00006068"/>
    </source>
</evidence>
<dbReference type="AlphaFoldDB" id="A0A0S7B5A5"/>
<proteinExistence type="inferred from homology"/>
<feature type="compositionally biased region" description="Low complexity" evidence="2">
    <location>
        <begin position="346"/>
        <end position="365"/>
    </location>
</feature>
<dbReference type="PANTHER" id="PTHR33392:SF6">
    <property type="entry name" value="POLYISOPRENYL-TEICHOIC ACID--PEPTIDOGLYCAN TEICHOIC ACID TRANSFERASE TAGU"/>
    <property type="match status" value="1"/>
</dbReference>
<feature type="region of interest" description="Disordered" evidence="2">
    <location>
        <begin position="346"/>
        <end position="393"/>
    </location>
</feature>
<protein>
    <submittedName>
        <fullName evidence="4">Transcriptional regulator</fullName>
    </submittedName>
</protein>
<dbReference type="Pfam" id="PF03816">
    <property type="entry name" value="LytR_cpsA_psr"/>
    <property type="match status" value="1"/>
</dbReference>
<evidence type="ECO:0000313" key="4">
    <source>
        <dbReference type="EMBL" id="GAP12303.1"/>
    </source>
</evidence>
<evidence type="ECO:0000313" key="5">
    <source>
        <dbReference type="Proteomes" id="UP000055060"/>
    </source>
</evidence>
<feature type="compositionally biased region" description="Low complexity" evidence="2">
    <location>
        <begin position="373"/>
        <end position="393"/>
    </location>
</feature>
<evidence type="ECO:0000256" key="2">
    <source>
        <dbReference type="SAM" id="MobiDB-lite"/>
    </source>
</evidence>